<feature type="region of interest" description="Disordered" evidence="1">
    <location>
        <begin position="159"/>
        <end position="246"/>
    </location>
</feature>
<feature type="compositionally biased region" description="Low complexity" evidence="1">
    <location>
        <begin position="166"/>
        <end position="176"/>
    </location>
</feature>
<evidence type="ECO:0000313" key="2">
    <source>
        <dbReference type="EMBL" id="TEB29513.1"/>
    </source>
</evidence>
<reference evidence="2 3" key="1">
    <citation type="journal article" date="2019" name="Nat. Ecol. Evol.">
        <title>Megaphylogeny resolves global patterns of mushroom evolution.</title>
        <authorList>
            <person name="Varga T."/>
            <person name="Krizsan K."/>
            <person name="Foldi C."/>
            <person name="Dima B."/>
            <person name="Sanchez-Garcia M."/>
            <person name="Sanchez-Ramirez S."/>
            <person name="Szollosi G.J."/>
            <person name="Szarkandi J.G."/>
            <person name="Papp V."/>
            <person name="Albert L."/>
            <person name="Andreopoulos W."/>
            <person name="Angelini C."/>
            <person name="Antonin V."/>
            <person name="Barry K.W."/>
            <person name="Bougher N.L."/>
            <person name="Buchanan P."/>
            <person name="Buyck B."/>
            <person name="Bense V."/>
            <person name="Catcheside P."/>
            <person name="Chovatia M."/>
            <person name="Cooper J."/>
            <person name="Damon W."/>
            <person name="Desjardin D."/>
            <person name="Finy P."/>
            <person name="Geml J."/>
            <person name="Haridas S."/>
            <person name="Hughes K."/>
            <person name="Justo A."/>
            <person name="Karasinski D."/>
            <person name="Kautmanova I."/>
            <person name="Kiss B."/>
            <person name="Kocsube S."/>
            <person name="Kotiranta H."/>
            <person name="LaButti K.M."/>
            <person name="Lechner B.E."/>
            <person name="Liimatainen K."/>
            <person name="Lipzen A."/>
            <person name="Lukacs Z."/>
            <person name="Mihaltcheva S."/>
            <person name="Morgado L.N."/>
            <person name="Niskanen T."/>
            <person name="Noordeloos M.E."/>
            <person name="Ohm R.A."/>
            <person name="Ortiz-Santana B."/>
            <person name="Ovrebo C."/>
            <person name="Racz N."/>
            <person name="Riley R."/>
            <person name="Savchenko A."/>
            <person name="Shiryaev A."/>
            <person name="Soop K."/>
            <person name="Spirin V."/>
            <person name="Szebenyi C."/>
            <person name="Tomsovsky M."/>
            <person name="Tulloss R.E."/>
            <person name="Uehling J."/>
            <person name="Grigoriev I.V."/>
            <person name="Vagvolgyi C."/>
            <person name="Papp T."/>
            <person name="Martin F.M."/>
            <person name="Miettinen O."/>
            <person name="Hibbett D.S."/>
            <person name="Nagy L.G."/>
        </authorList>
    </citation>
    <scope>NUCLEOTIDE SEQUENCE [LARGE SCALE GENOMIC DNA]</scope>
    <source>
        <strain evidence="2 3">FP101781</strain>
    </source>
</reference>
<comment type="caution">
    <text evidence="2">The sequence shown here is derived from an EMBL/GenBank/DDBJ whole genome shotgun (WGS) entry which is preliminary data.</text>
</comment>
<proteinExistence type="predicted"/>
<gene>
    <name evidence="2" type="ORF">FA13DRAFT_1711111</name>
</gene>
<dbReference type="AlphaFoldDB" id="A0A4Y7T5R9"/>
<accession>A0A4Y7T5R9</accession>
<dbReference type="Proteomes" id="UP000298030">
    <property type="component" value="Unassembled WGS sequence"/>
</dbReference>
<evidence type="ECO:0000313" key="3">
    <source>
        <dbReference type="Proteomes" id="UP000298030"/>
    </source>
</evidence>
<evidence type="ECO:0000256" key="1">
    <source>
        <dbReference type="SAM" id="MobiDB-lite"/>
    </source>
</evidence>
<protein>
    <submittedName>
        <fullName evidence="2">Uncharacterized protein</fullName>
    </submittedName>
</protein>
<name>A0A4Y7T5R9_COPMI</name>
<feature type="compositionally biased region" description="Low complexity" evidence="1">
    <location>
        <begin position="76"/>
        <end position="99"/>
    </location>
</feature>
<feature type="region of interest" description="Disordered" evidence="1">
    <location>
        <begin position="259"/>
        <end position="280"/>
    </location>
</feature>
<dbReference type="EMBL" id="QPFP01000027">
    <property type="protein sequence ID" value="TEB29513.1"/>
    <property type="molecule type" value="Genomic_DNA"/>
</dbReference>
<sequence>MPSFSVTLTRCFPGQEPMNILALQDRRPANRRELHVDLHPRDSDPSVETVNAQFAGSIAYGAEYPEAKVTNHHEPTGSTASSPSASSSSSSDEDGGAAISSASATLAEWNDVLERETDSGDETTTLSDCDTSQFDHYNLPLHHQGVFLNSRDTDTLAATSTPQIHSTPPSTLSSSPMDEHEDNIVSSASTTEQDWEFESARNSSPENATASDGAVEGNSGPVPPFHPQLPSSNPLGQMPPLHHPHYHNDMIQMHALDTRGRQVPSEGTSSVRRGPPPSSRFPGWSLLLSASIVFRSLWRKLKRAGGLVLRGFTKDV</sequence>
<organism evidence="2 3">
    <name type="scientific">Coprinellus micaceus</name>
    <name type="common">Glistening ink-cap mushroom</name>
    <name type="synonym">Coprinus micaceus</name>
    <dbReference type="NCBI Taxonomy" id="71717"/>
    <lineage>
        <taxon>Eukaryota</taxon>
        <taxon>Fungi</taxon>
        <taxon>Dikarya</taxon>
        <taxon>Basidiomycota</taxon>
        <taxon>Agaricomycotina</taxon>
        <taxon>Agaricomycetes</taxon>
        <taxon>Agaricomycetidae</taxon>
        <taxon>Agaricales</taxon>
        <taxon>Agaricineae</taxon>
        <taxon>Psathyrellaceae</taxon>
        <taxon>Coprinellus</taxon>
    </lineage>
</organism>
<feature type="region of interest" description="Disordered" evidence="1">
    <location>
        <begin position="70"/>
        <end position="99"/>
    </location>
</feature>
<feature type="compositionally biased region" description="Polar residues" evidence="1">
    <location>
        <begin position="200"/>
        <end position="210"/>
    </location>
</feature>
<keyword evidence="3" id="KW-1185">Reference proteome</keyword>